<protein>
    <recommendedName>
        <fullName evidence="8">Zn(2)-C6 fungal-type domain-containing protein</fullName>
    </recommendedName>
</protein>
<dbReference type="Pfam" id="PF00172">
    <property type="entry name" value="Zn_clus"/>
    <property type="match status" value="1"/>
</dbReference>
<evidence type="ECO:0000313" key="9">
    <source>
        <dbReference type="EMBL" id="PSS02134.1"/>
    </source>
</evidence>
<dbReference type="OrthoDB" id="5391043at2759"/>
<dbReference type="PANTHER" id="PTHR37534:SF23">
    <property type="entry name" value="ZN(II)2CYS6 TRANSCRIPTION FACTOR (EUROFUNG)"/>
    <property type="match status" value="1"/>
</dbReference>
<evidence type="ECO:0000256" key="2">
    <source>
        <dbReference type="ARBA" id="ARBA00022833"/>
    </source>
</evidence>
<dbReference type="PANTHER" id="PTHR37534">
    <property type="entry name" value="TRANSCRIPTIONAL ACTIVATOR PROTEIN UGA3"/>
    <property type="match status" value="1"/>
</dbReference>
<dbReference type="Proteomes" id="UP000241462">
    <property type="component" value="Unassembled WGS sequence"/>
</dbReference>
<dbReference type="GO" id="GO:0000976">
    <property type="term" value="F:transcription cis-regulatory region binding"/>
    <property type="evidence" value="ECO:0007669"/>
    <property type="project" value="TreeGrafter"/>
</dbReference>
<evidence type="ECO:0000256" key="7">
    <source>
        <dbReference type="SAM" id="MobiDB-lite"/>
    </source>
</evidence>
<feature type="domain" description="Zn(2)-C6 fungal-type" evidence="8">
    <location>
        <begin position="40"/>
        <end position="68"/>
    </location>
</feature>
<reference evidence="9 10" key="1">
    <citation type="journal article" date="2018" name="Mycol. Prog.">
        <title>Coniella lustricola, a new species from submerged detritus.</title>
        <authorList>
            <person name="Raudabaugh D.B."/>
            <person name="Iturriaga T."/>
            <person name="Carver A."/>
            <person name="Mondo S."/>
            <person name="Pangilinan J."/>
            <person name="Lipzen A."/>
            <person name="He G."/>
            <person name="Amirebrahimi M."/>
            <person name="Grigoriev I.V."/>
            <person name="Miller A.N."/>
        </authorList>
    </citation>
    <scope>NUCLEOTIDE SEQUENCE [LARGE SCALE GENOMIC DNA]</scope>
    <source>
        <strain evidence="9 10">B22-T-1</strain>
    </source>
</reference>
<dbReference type="PROSITE" id="PS50048">
    <property type="entry name" value="ZN2_CY6_FUNGAL_2"/>
    <property type="match status" value="1"/>
</dbReference>
<evidence type="ECO:0000256" key="5">
    <source>
        <dbReference type="ARBA" id="ARBA00023163"/>
    </source>
</evidence>
<keyword evidence="4" id="KW-0238">DNA-binding</keyword>
<proteinExistence type="predicted"/>
<evidence type="ECO:0000256" key="1">
    <source>
        <dbReference type="ARBA" id="ARBA00004123"/>
    </source>
</evidence>
<dbReference type="Gene3D" id="4.10.240.10">
    <property type="entry name" value="Zn(2)-C6 fungal-type DNA-binding domain"/>
    <property type="match status" value="1"/>
</dbReference>
<dbReference type="InterPro" id="IPR036864">
    <property type="entry name" value="Zn2-C6_fun-type_DNA-bd_sf"/>
</dbReference>
<gene>
    <name evidence="9" type="ORF">BD289DRAFT_360030</name>
</gene>
<dbReference type="GO" id="GO:0000981">
    <property type="term" value="F:DNA-binding transcription factor activity, RNA polymerase II-specific"/>
    <property type="evidence" value="ECO:0007669"/>
    <property type="project" value="InterPro"/>
</dbReference>
<evidence type="ECO:0000313" key="10">
    <source>
        <dbReference type="Proteomes" id="UP000241462"/>
    </source>
</evidence>
<dbReference type="InParanoid" id="A0A2T3AKE1"/>
<keyword evidence="5" id="KW-0804">Transcription</keyword>
<evidence type="ECO:0000259" key="8">
    <source>
        <dbReference type="PROSITE" id="PS50048"/>
    </source>
</evidence>
<keyword evidence="2" id="KW-0862">Zinc</keyword>
<dbReference type="GO" id="GO:0008270">
    <property type="term" value="F:zinc ion binding"/>
    <property type="evidence" value="ECO:0007669"/>
    <property type="project" value="InterPro"/>
</dbReference>
<keyword evidence="10" id="KW-1185">Reference proteome</keyword>
<comment type="subcellular location">
    <subcellularLocation>
        <location evidence="1">Nucleus</location>
    </subcellularLocation>
</comment>
<dbReference type="SUPFAM" id="SSF57701">
    <property type="entry name" value="Zn2/Cys6 DNA-binding domain"/>
    <property type="match status" value="1"/>
</dbReference>
<evidence type="ECO:0000256" key="4">
    <source>
        <dbReference type="ARBA" id="ARBA00023125"/>
    </source>
</evidence>
<dbReference type="EMBL" id="KZ678379">
    <property type="protein sequence ID" value="PSS02134.1"/>
    <property type="molecule type" value="Genomic_DNA"/>
</dbReference>
<dbReference type="GO" id="GO:0005634">
    <property type="term" value="C:nucleus"/>
    <property type="evidence" value="ECO:0007669"/>
    <property type="project" value="UniProtKB-SubCell"/>
</dbReference>
<dbReference type="PROSITE" id="PS00463">
    <property type="entry name" value="ZN2_CY6_FUNGAL_1"/>
    <property type="match status" value="1"/>
</dbReference>
<feature type="compositionally biased region" description="Polar residues" evidence="7">
    <location>
        <begin position="1"/>
        <end position="20"/>
    </location>
</feature>
<evidence type="ECO:0000256" key="3">
    <source>
        <dbReference type="ARBA" id="ARBA00023015"/>
    </source>
</evidence>
<dbReference type="AlphaFoldDB" id="A0A2T3AKE1"/>
<keyword evidence="6" id="KW-0539">Nucleus</keyword>
<dbReference type="InterPro" id="IPR001138">
    <property type="entry name" value="Zn2Cys6_DnaBD"/>
</dbReference>
<name>A0A2T3AKE1_9PEZI</name>
<keyword evidence="3" id="KW-0805">Transcription regulation</keyword>
<dbReference type="STRING" id="2025994.A0A2T3AKE1"/>
<dbReference type="GO" id="GO:0045944">
    <property type="term" value="P:positive regulation of transcription by RNA polymerase II"/>
    <property type="evidence" value="ECO:0007669"/>
    <property type="project" value="TreeGrafter"/>
</dbReference>
<accession>A0A2T3AKE1</accession>
<dbReference type="SMART" id="SM00066">
    <property type="entry name" value="GAL4"/>
    <property type="match status" value="1"/>
</dbReference>
<sequence length="933" mass="104127">MASEGPSTDSFDLQESSSAVTEKDVSQPKKPNIRKRTKTGCLTCRKRRIKCDEGKPICSNCIKSKRQCEGYNQRVVFKSPMGAIPGSQFGPLPFRHHHNSTEALVNAQLAASQGKIASSSQGPLPIIAPKPPSLDYGNTAQYPPYLGVFPNAHRAGTTALLGLEIQQPHYTLGAMPPDLFCRRPNIEMTSSTTRMSQHDLFNFHIISSPQPQGGSLLDGCPQPTLSVPDLSAMSPTTQYTPPPVAYSLSASFAPVEEHTSLLLDANALAFDSEEDIALANLDRLASLDTLRDTQIRSFRALAEENVLVNYMPSLSDTPLNDPKIRDVFWYFVNITAPALNPYERNPSRPISSEPVAKAYQHIWTYVFPLQAFHHPALLQAILALGSLQMAELAAGATTAPLVHSIRCISKIAKCYQSAERRAQPATLAATLLLAFFEVWNSNHERWCTHMLGARHIIKETPLKQMSRRTWAVHRQRYQQWAELQAQDPFAAFMSSTDHPGHELAEVDFDLLRSLTNKPVVFMQSEGSSWQSNPRSCTERDLENYENLADLYWWFCKMDVYQAVLGGSKLFLEYELWTQCPPRAPINRITQIYGTFDHLILLLGRLSNFIAHDLPRKHRARARERGANASPTGPNSLSMFTGMFPQRGNIKPPRGLSPPPRYDESVFLSSASTTASCSAERPWEETMDLEEATQQALEEWSSILAAFSSFKHSLGPDFQTLSSDIHTARDSPFGLTSTYRTVSVAGIWMNYYMGLVILHRAHPSMPPFAMVAAHMCAQQTEPFANEIGKIVAGITDDWSTDSMVSTLVASAYIECCFPLFVGAVQFRDKLQRQWAIRRLHDITRLTGWKTGDQIANGCEGAWRKAAVMGVAPPYEPESESDALRHGYTTRRIDERIQEIDEGQSRPILNRTDRAHVAFGLLSVDEDLDRLSLED</sequence>
<dbReference type="Pfam" id="PF11951">
    <property type="entry name" value="Fungal_trans_2"/>
    <property type="match status" value="1"/>
</dbReference>
<evidence type="ECO:0000256" key="6">
    <source>
        <dbReference type="ARBA" id="ARBA00023242"/>
    </source>
</evidence>
<organism evidence="9 10">
    <name type="scientific">Coniella lustricola</name>
    <dbReference type="NCBI Taxonomy" id="2025994"/>
    <lineage>
        <taxon>Eukaryota</taxon>
        <taxon>Fungi</taxon>
        <taxon>Dikarya</taxon>
        <taxon>Ascomycota</taxon>
        <taxon>Pezizomycotina</taxon>
        <taxon>Sordariomycetes</taxon>
        <taxon>Sordariomycetidae</taxon>
        <taxon>Diaporthales</taxon>
        <taxon>Schizoparmaceae</taxon>
        <taxon>Coniella</taxon>
    </lineage>
</organism>
<feature type="region of interest" description="Disordered" evidence="7">
    <location>
        <begin position="1"/>
        <end position="33"/>
    </location>
</feature>
<dbReference type="CDD" id="cd00067">
    <property type="entry name" value="GAL4"/>
    <property type="match status" value="1"/>
</dbReference>
<dbReference type="InterPro" id="IPR021858">
    <property type="entry name" value="Fun_TF"/>
</dbReference>